<comment type="caution">
    <text evidence="4">The sequence shown here is derived from an EMBL/GenBank/DDBJ whole genome shotgun (WGS) entry which is preliminary data.</text>
</comment>
<dbReference type="InterPro" id="IPR051012">
    <property type="entry name" value="CellSynth/LPSAsmb/PSIAsmb"/>
</dbReference>
<keyword evidence="2" id="KW-0802">TPR repeat</keyword>
<dbReference type="InterPro" id="IPR041656">
    <property type="entry name" value="TPR_5"/>
</dbReference>
<evidence type="ECO:0000256" key="2">
    <source>
        <dbReference type="ARBA" id="ARBA00022803"/>
    </source>
</evidence>
<reference evidence="5" key="1">
    <citation type="journal article" date="2019" name="Int. J. Syst. Evol. Microbiol.">
        <title>The Global Catalogue of Microorganisms (GCM) 10K type strain sequencing project: providing services to taxonomists for standard genome sequencing and annotation.</title>
        <authorList>
            <consortium name="The Broad Institute Genomics Platform"/>
            <consortium name="The Broad Institute Genome Sequencing Center for Infectious Disease"/>
            <person name="Wu L."/>
            <person name="Ma J."/>
        </authorList>
    </citation>
    <scope>NUCLEOTIDE SEQUENCE [LARGE SCALE GENOMIC DNA]</scope>
    <source>
        <strain evidence="5">JCM 4816</strain>
    </source>
</reference>
<accession>A0ABW1G6G4</accession>
<keyword evidence="5" id="KW-1185">Reference proteome</keyword>
<sequence length="170" mass="18930">MTTDVTPELAEAIRRGYDQRDRANMEPTIAYFQALLADHPDHPVLVYEVGGAYDTAGQEETARGYYERALALGLEGDVLRRCLCQYASTLRWLGHLDESLAVLDRARKEFPDSDSVRVFRALTLNEAQRVDEAVAELLTVVTGHAEATDLGRWAVGLRGLAQWLADGRPE</sequence>
<dbReference type="RefSeq" id="WP_380583976.1">
    <property type="nucleotide sequence ID" value="NZ_JBHSQJ010000064.1"/>
</dbReference>
<evidence type="ECO:0000256" key="1">
    <source>
        <dbReference type="ARBA" id="ARBA00022737"/>
    </source>
</evidence>
<evidence type="ECO:0000259" key="3">
    <source>
        <dbReference type="Pfam" id="PF12688"/>
    </source>
</evidence>
<evidence type="ECO:0000313" key="5">
    <source>
        <dbReference type="Proteomes" id="UP001596174"/>
    </source>
</evidence>
<evidence type="ECO:0000313" key="4">
    <source>
        <dbReference type="EMBL" id="MFC5908781.1"/>
    </source>
</evidence>
<dbReference type="Proteomes" id="UP001596174">
    <property type="component" value="Unassembled WGS sequence"/>
</dbReference>
<organism evidence="4 5">
    <name type="scientific">Streptacidiphilus monticola</name>
    <dbReference type="NCBI Taxonomy" id="2161674"/>
    <lineage>
        <taxon>Bacteria</taxon>
        <taxon>Bacillati</taxon>
        <taxon>Actinomycetota</taxon>
        <taxon>Actinomycetes</taxon>
        <taxon>Kitasatosporales</taxon>
        <taxon>Streptomycetaceae</taxon>
        <taxon>Streptacidiphilus</taxon>
    </lineage>
</organism>
<dbReference type="SUPFAM" id="SSF48452">
    <property type="entry name" value="TPR-like"/>
    <property type="match status" value="1"/>
</dbReference>
<dbReference type="Pfam" id="PF12688">
    <property type="entry name" value="TPR_5"/>
    <property type="match status" value="1"/>
</dbReference>
<name>A0ABW1G6G4_9ACTN</name>
<dbReference type="Gene3D" id="1.25.40.10">
    <property type="entry name" value="Tetratricopeptide repeat domain"/>
    <property type="match status" value="1"/>
</dbReference>
<feature type="domain" description="Tetratrico peptide repeat group 5" evidence="3">
    <location>
        <begin position="44"/>
        <end position="144"/>
    </location>
</feature>
<dbReference type="EMBL" id="JBHSQJ010000064">
    <property type="protein sequence ID" value="MFC5908781.1"/>
    <property type="molecule type" value="Genomic_DNA"/>
</dbReference>
<proteinExistence type="predicted"/>
<keyword evidence="1" id="KW-0677">Repeat</keyword>
<dbReference type="InterPro" id="IPR011990">
    <property type="entry name" value="TPR-like_helical_dom_sf"/>
</dbReference>
<dbReference type="PANTHER" id="PTHR45586:SF1">
    <property type="entry name" value="LIPOPOLYSACCHARIDE ASSEMBLY PROTEIN B"/>
    <property type="match status" value="1"/>
</dbReference>
<dbReference type="PANTHER" id="PTHR45586">
    <property type="entry name" value="TPR REPEAT-CONTAINING PROTEIN PA4667"/>
    <property type="match status" value="1"/>
</dbReference>
<gene>
    <name evidence="4" type="ORF">ACFP3V_16355</name>
</gene>
<protein>
    <submittedName>
        <fullName evidence="4">Tetratricopeptide repeat protein</fullName>
    </submittedName>
</protein>